<accession>A0A6A9QKR8</accession>
<organism evidence="1 2">
    <name type="scientific">Sulfuracidifex metallicus DSM 6482 = JCM 9184</name>
    <dbReference type="NCBI Taxonomy" id="523847"/>
    <lineage>
        <taxon>Archaea</taxon>
        <taxon>Thermoproteota</taxon>
        <taxon>Thermoprotei</taxon>
        <taxon>Sulfolobales</taxon>
        <taxon>Sulfolobaceae</taxon>
        <taxon>Sulfuracidifex</taxon>
    </lineage>
</organism>
<protein>
    <submittedName>
        <fullName evidence="1">Uncharacterized protein</fullName>
    </submittedName>
</protein>
<name>A0A6A9QKR8_SULME</name>
<gene>
    <name evidence="1" type="ORF">GC250_04525</name>
</gene>
<dbReference type="OrthoDB" id="35979at2157"/>
<reference evidence="1 2" key="1">
    <citation type="submission" date="2019-10" db="EMBL/GenBank/DDBJ databases">
        <title>Sequencing and Assembly of Multiple Reported Metal-Biooxidizing Members of the Extremely Thermoacidophilic Archaeal Family Sulfolobaceae.</title>
        <authorList>
            <person name="Counts J.A."/>
            <person name="Kelly R.M."/>
        </authorList>
    </citation>
    <scope>NUCLEOTIDE SEQUENCE [LARGE SCALE GENOMIC DNA]</scope>
    <source>
        <strain evidence="1 2">DSM 6482</strain>
    </source>
</reference>
<dbReference type="RefSeq" id="WP_054837718.1">
    <property type="nucleotide sequence ID" value="NZ_BBBY01000001.1"/>
</dbReference>
<keyword evidence="2" id="KW-1185">Reference proteome</keyword>
<dbReference type="Proteomes" id="UP000470772">
    <property type="component" value="Unassembled WGS sequence"/>
</dbReference>
<evidence type="ECO:0000313" key="1">
    <source>
        <dbReference type="EMBL" id="MUN28719.1"/>
    </source>
</evidence>
<proteinExistence type="predicted"/>
<dbReference type="AlphaFoldDB" id="A0A6A9QKR8"/>
<dbReference type="EMBL" id="WGGD01000005">
    <property type="protein sequence ID" value="MUN28719.1"/>
    <property type="molecule type" value="Genomic_DNA"/>
</dbReference>
<comment type="caution">
    <text evidence="1">The sequence shown here is derived from an EMBL/GenBank/DDBJ whole genome shotgun (WGS) entry which is preliminary data.</text>
</comment>
<evidence type="ECO:0000313" key="2">
    <source>
        <dbReference type="Proteomes" id="UP000470772"/>
    </source>
</evidence>
<sequence>MAGAGIFHCSTSYKDILSSFKVAKSLYPDFTVNVLDLNNVDDRMRAVDIDPDVADLQGYCVTIEVPEKLY</sequence>